<comment type="caution">
    <text evidence="2">The sequence shown here is derived from an EMBL/GenBank/DDBJ whole genome shotgun (WGS) entry which is preliminary data.</text>
</comment>
<reference evidence="2" key="1">
    <citation type="submission" date="2023-05" db="EMBL/GenBank/DDBJ databases">
        <title>Cataloging the Phylogenetic Diversity of Human Bladder Bacteria.</title>
        <authorList>
            <person name="Du J."/>
        </authorList>
    </citation>
    <scope>NUCLEOTIDE SEQUENCE</scope>
    <source>
        <strain evidence="2">UMB1231</strain>
    </source>
</reference>
<dbReference type="SUPFAM" id="SSF55729">
    <property type="entry name" value="Acyl-CoA N-acyltransferases (Nat)"/>
    <property type="match status" value="1"/>
</dbReference>
<dbReference type="AlphaFoldDB" id="A0AAJ1Q565"/>
<evidence type="ECO:0000313" key="2">
    <source>
        <dbReference type="EMBL" id="MDK7187052.1"/>
    </source>
</evidence>
<organism evidence="2 3">
    <name type="scientific">Facklamia hominis</name>
    <dbReference type="NCBI Taxonomy" id="178214"/>
    <lineage>
        <taxon>Bacteria</taxon>
        <taxon>Bacillati</taxon>
        <taxon>Bacillota</taxon>
        <taxon>Bacilli</taxon>
        <taxon>Lactobacillales</taxon>
        <taxon>Aerococcaceae</taxon>
        <taxon>Facklamia</taxon>
    </lineage>
</organism>
<proteinExistence type="predicted"/>
<sequence length="155" mass="18369">MLQTYRPKLEDLWFMKQLLADPETMAFNHAYGGTIDFSEDKWPDWYRRWIEDPQDKRYYRYLQAESGDFVGEIAYHYDEDQAIYLSNLKIYAPYRRRGYGRAGLAMLCERAKSHGIEALYDSIAIDNPSVSLFLKQGFVELFRNEAVIMVKKQLI</sequence>
<dbReference type="Proteomes" id="UP001229251">
    <property type="component" value="Unassembled WGS sequence"/>
</dbReference>
<dbReference type="EMBL" id="JASOOE010000005">
    <property type="protein sequence ID" value="MDK7187052.1"/>
    <property type="molecule type" value="Genomic_DNA"/>
</dbReference>
<dbReference type="RefSeq" id="WP_285065559.1">
    <property type="nucleotide sequence ID" value="NZ_JASOOE010000005.1"/>
</dbReference>
<accession>A0AAJ1Q565</accession>
<gene>
    <name evidence="2" type="ORF">QP433_03570</name>
</gene>
<evidence type="ECO:0000313" key="3">
    <source>
        <dbReference type="Proteomes" id="UP001229251"/>
    </source>
</evidence>
<dbReference type="InterPro" id="IPR000182">
    <property type="entry name" value="GNAT_dom"/>
</dbReference>
<dbReference type="InterPro" id="IPR016181">
    <property type="entry name" value="Acyl_CoA_acyltransferase"/>
</dbReference>
<dbReference type="Pfam" id="PF00583">
    <property type="entry name" value="Acetyltransf_1"/>
    <property type="match status" value="1"/>
</dbReference>
<dbReference type="GO" id="GO:0016747">
    <property type="term" value="F:acyltransferase activity, transferring groups other than amino-acyl groups"/>
    <property type="evidence" value="ECO:0007669"/>
    <property type="project" value="InterPro"/>
</dbReference>
<dbReference type="CDD" id="cd04301">
    <property type="entry name" value="NAT_SF"/>
    <property type="match status" value="1"/>
</dbReference>
<protein>
    <submittedName>
        <fullName evidence="2">GNAT family N-acetyltransferase</fullName>
    </submittedName>
</protein>
<name>A0AAJ1Q565_9LACT</name>
<dbReference type="Gene3D" id="3.40.630.30">
    <property type="match status" value="1"/>
</dbReference>
<dbReference type="PROSITE" id="PS51186">
    <property type="entry name" value="GNAT"/>
    <property type="match status" value="1"/>
</dbReference>
<feature type="domain" description="N-acetyltransferase" evidence="1">
    <location>
        <begin position="1"/>
        <end position="154"/>
    </location>
</feature>
<evidence type="ECO:0000259" key="1">
    <source>
        <dbReference type="PROSITE" id="PS51186"/>
    </source>
</evidence>